<evidence type="ECO:0000259" key="12">
    <source>
        <dbReference type="PROSITE" id="PS52015"/>
    </source>
</evidence>
<dbReference type="InterPro" id="IPR037682">
    <property type="entry name" value="TonB_C"/>
</dbReference>
<feature type="region of interest" description="Disordered" evidence="10">
    <location>
        <begin position="69"/>
        <end position="145"/>
    </location>
</feature>
<keyword evidence="14" id="KW-1185">Reference proteome</keyword>
<dbReference type="EMBL" id="CP011409">
    <property type="protein sequence ID" value="AKZ65200.1"/>
    <property type="molecule type" value="Genomic_DNA"/>
</dbReference>
<evidence type="ECO:0000256" key="10">
    <source>
        <dbReference type="SAM" id="MobiDB-lite"/>
    </source>
</evidence>
<feature type="compositionally biased region" description="Pro residues" evidence="10">
    <location>
        <begin position="71"/>
        <end position="84"/>
    </location>
</feature>
<dbReference type="PROSITE" id="PS52015">
    <property type="entry name" value="TONB_CTD"/>
    <property type="match status" value="1"/>
</dbReference>
<evidence type="ECO:0000313" key="14">
    <source>
        <dbReference type="Proteomes" id="UP000063429"/>
    </source>
</evidence>
<feature type="domain" description="TonB C-terminal" evidence="12">
    <location>
        <begin position="143"/>
        <end position="234"/>
    </location>
</feature>
<keyword evidence="5" id="KW-0997">Cell inner membrane</keyword>
<keyword evidence="3" id="KW-0813">Transport</keyword>
<evidence type="ECO:0000256" key="1">
    <source>
        <dbReference type="ARBA" id="ARBA00004383"/>
    </source>
</evidence>
<accession>A0ABN4I2E1</accession>
<evidence type="ECO:0000313" key="13">
    <source>
        <dbReference type="EMBL" id="AKZ65200.1"/>
    </source>
</evidence>
<evidence type="ECO:0000256" key="2">
    <source>
        <dbReference type="ARBA" id="ARBA00006555"/>
    </source>
</evidence>
<comment type="similarity">
    <text evidence="2">Belongs to the TonB family.</text>
</comment>
<gene>
    <name evidence="13" type="ORF">F506_06745</name>
</gene>
<dbReference type="Proteomes" id="UP000063429">
    <property type="component" value="Chromosome"/>
</dbReference>
<dbReference type="PANTHER" id="PTHR33446:SF2">
    <property type="entry name" value="PROTEIN TONB"/>
    <property type="match status" value="1"/>
</dbReference>
<feature type="transmembrane region" description="Helical" evidence="11">
    <location>
        <begin position="26"/>
        <end position="43"/>
    </location>
</feature>
<keyword evidence="4" id="KW-1003">Cell membrane</keyword>
<dbReference type="Gene3D" id="3.30.1150.10">
    <property type="match status" value="1"/>
</dbReference>
<reference evidence="14" key="1">
    <citation type="journal article" date="2015" name="Genome Announc.">
        <title>Complete Genome Sequence of Herbaspirillum hiltneri N3 (DSM 17495), Isolated from Surface-Sterilized Wheat Roots.</title>
        <authorList>
            <person name="Guizelini D."/>
            <person name="Saizaki P.M."/>
            <person name="Coimbra N.A."/>
            <person name="Weiss V.A."/>
            <person name="Faoro H."/>
            <person name="Sfeir M.Z."/>
            <person name="Baura V.A."/>
            <person name="Monteiro R.A."/>
            <person name="Chubatsu L.S."/>
            <person name="Souza E.M."/>
            <person name="Cruz L.M."/>
            <person name="Pedrosa F.O."/>
            <person name="Raittz R.T."/>
            <person name="Marchaukoski J.N."/>
            <person name="Steffens M.B."/>
        </authorList>
    </citation>
    <scope>NUCLEOTIDE SEQUENCE [LARGE SCALE GENOMIC DNA]</scope>
    <source>
        <strain evidence="14">N3</strain>
    </source>
</reference>
<evidence type="ECO:0000256" key="4">
    <source>
        <dbReference type="ARBA" id="ARBA00022475"/>
    </source>
</evidence>
<keyword evidence="8 11" id="KW-1133">Transmembrane helix</keyword>
<dbReference type="SUPFAM" id="SSF74653">
    <property type="entry name" value="TolA/TonB C-terminal domain"/>
    <property type="match status" value="1"/>
</dbReference>
<evidence type="ECO:0000256" key="7">
    <source>
        <dbReference type="ARBA" id="ARBA00022927"/>
    </source>
</evidence>
<keyword evidence="7" id="KW-0653">Protein transport</keyword>
<evidence type="ECO:0000256" key="9">
    <source>
        <dbReference type="ARBA" id="ARBA00023136"/>
    </source>
</evidence>
<dbReference type="InterPro" id="IPR006260">
    <property type="entry name" value="TonB/TolA_C"/>
</dbReference>
<dbReference type="InterPro" id="IPR051045">
    <property type="entry name" value="TonB-dependent_transducer"/>
</dbReference>
<feature type="compositionally biased region" description="Low complexity" evidence="10">
    <location>
        <begin position="100"/>
        <end position="111"/>
    </location>
</feature>
<evidence type="ECO:0000256" key="3">
    <source>
        <dbReference type="ARBA" id="ARBA00022448"/>
    </source>
</evidence>
<evidence type="ECO:0000256" key="11">
    <source>
        <dbReference type="SAM" id="Phobius"/>
    </source>
</evidence>
<dbReference type="PANTHER" id="PTHR33446">
    <property type="entry name" value="PROTEIN TONB-RELATED"/>
    <property type="match status" value="1"/>
</dbReference>
<evidence type="ECO:0000256" key="5">
    <source>
        <dbReference type="ARBA" id="ARBA00022519"/>
    </source>
</evidence>
<protein>
    <submittedName>
        <fullName evidence="13">Energy transducer TonB</fullName>
    </submittedName>
</protein>
<feature type="compositionally biased region" description="Pro residues" evidence="10">
    <location>
        <begin position="112"/>
        <end position="126"/>
    </location>
</feature>
<proteinExistence type="inferred from homology"/>
<evidence type="ECO:0000256" key="6">
    <source>
        <dbReference type="ARBA" id="ARBA00022692"/>
    </source>
</evidence>
<dbReference type="NCBIfam" id="TIGR01352">
    <property type="entry name" value="tonB_Cterm"/>
    <property type="match status" value="1"/>
</dbReference>
<evidence type="ECO:0000256" key="8">
    <source>
        <dbReference type="ARBA" id="ARBA00022989"/>
    </source>
</evidence>
<keyword evidence="6 11" id="KW-0812">Transmembrane</keyword>
<comment type="subcellular location">
    <subcellularLocation>
        <location evidence="1">Cell inner membrane</location>
        <topology evidence="1">Single-pass membrane protein</topology>
        <orientation evidence="1">Periplasmic side</orientation>
    </subcellularLocation>
</comment>
<organism evidence="13 14">
    <name type="scientific">Herbaspirillum hiltneri N3</name>
    <dbReference type="NCBI Taxonomy" id="1262470"/>
    <lineage>
        <taxon>Bacteria</taxon>
        <taxon>Pseudomonadati</taxon>
        <taxon>Pseudomonadota</taxon>
        <taxon>Betaproteobacteria</taxon>
        <taxon>Burkholderiales</taxon>
        <taxon>Oxalobacteraceae</taxon>
        <taxon>Herbaspirillum</taxon>
    </lineage>
</organism>
<dbReference type="Pfam" id="PF03544">
    <property type="entry name" value="TonB_C"/>
    <property type="match status" value="1"/>
</dbReference>
<name>A0ABN4I2E1_9BURK</name>
<keyword evidence="9 11" id="KW-0472">Membrane</keyword>
<sequence length="234" mass="24467">MNASSPTMSSSSSNPVGAVWRQVKKIGPLGFIILLHIAFFYALQSGLIHQVASAIPKEVIATFITPERAPEPAPPKAPPAPPKAVPVVRKSVTPPPPIPVTQAPAPTAISAPPTPPQPAEPSPPAAAPAQAPASPPGPPPIKQITSGIEYIEPPRVNYPAASKRMGEEGVVQFRVLVNTGGKAEKVDIVKSSGSSRLDDEARRAVMRAVFKPYIEDGKAIAVSATGVINFKLDR</sequence>